<feature type="domain" description="Rod shape-determining protein MreC beta-barrel core" evidence="7">
    <location>
        <begin position="114"/>
        <end position="259"/>
    </location>
</feature>
<keyword evidence="6" id="KW-1133">Transmembrane helix</keyword>
<evidence type="ECO:0000313" key="8">
    <source>
        <dbReference type="EMBL" id="PIT97275.1"/>
    </source>
</evidence>
<protein>
    <recommendedName>
        <fullName evidence="2">Cell shape-determining protein MreC</fullName>
    </recommendedName>
    <alternativeName>
        <fullName evidence="4">Cell shape protein MreC</fullName>
    </alternativeName>
</protein>
<keyword evidence="6" id="KW-0472">Membrane</keyword>
<comment type="similarity">
    <text evidence="1">Belongs to the MreC family.</text>
</comment>
<dbReference type="Gene3D" id="2.40.10.350">
    <property type="entry name" value="Rod shape-determining protein MreC, domain 2"/>
    <property type="match status" value="1"/>
</dbReference>
<keyword evidence="3" id="KW-0133">Cell shape</keyword>
<dbReference type="GO" id="GO:0008360">
    <property type="term" value="P:regulation of cell shape"/>
    <property type="evidence" value="ECO:0007669"/>
    <property type="project" value="UniProtKB-KW"/>
</dbReference>
<dbReference type="InterPro" id="IPR042177">
    <property type="entry name" value="Cell/Rod_1"/>
</dbReference>
<evidence type="ECO:0000256" key="2">
    <source>
        <dbReference type="ARBA" id="ARBA00013855"/>
    </source>
</evidence>
<reference evidence="9" key="1">
    <citation type="submission" date="2017-09" db="EMBL/GenBank/DDBJ databases">
        <title>Depth-based differentiation of microbial function through sediment-hosted aquifers and enrichment of novel symbionts in the deep terrestrial subsurface.</title>
        <authorList>
            <person name="Probst A.J."/>
            <person name="Ladd B."/>
            <person name="Jarett J.K."/>
            <person name="Geller-Mcgrath D.E."/>
            <person name="Sieber C.M.K."/>
            <person name="Emerson J.B."/>
            <person name="Anantharaman K."/>
            <person name="Thomas B.C."/>
            <person name="Malmstrom R."/>
            <person name="Stieglmeier M."/>
            <person name="Klingl A."/>
            <person name="Woyke T."/>
            <person name="Ryan C.M."/>
            <person name="Banfield J.F."/>
        </authorList>
    </citation>
    <scope>NUCLEOTIDE SEQUENCE [LARGE SCALE GENOMIC DNA]</scope>
</reference>
<dbReference type="PIRSF" id="PIRSF038471">
    <property type="entry name" value="MreC"/>
    <property type="match status" value="1"/>
</dbReference>
<gene>
    <name evidence="8" type="ORF">COT77_02315</name>
</gene>
<dbReference type="Proteomes" id="UP000228596">
    <property type="component" value="Unassembled WGS sequence"/>
</dbReference>
<dbReference type="InterPro" id="IPR055342">
    <property type="entry name" value="MreC_beta-barrel_core"/>
</dbReference>
<keyword evidence="5" id="KW-0175">Coiled coil</keyword>
<dbReference type="PANTHER" id="PTHR34138">
    <property type="entry name" value="CELL SHAPE-DETERMINING PROTEIN MREC"/>
    <property type="match status" value="1"/>
</dbReference>
<evidence type="ECO:0000256" key="4">
    <source>
        <dbReference type="ARBA" id="ARBA00032089"/>
    </source>
</evidence>
<dbReference type="GO" id="GO:0005886">
    <property type="term" value="C:plasma membrane"/>
    <property type="evidence" value="ECO:0007669"/>
    <property type="project" value="TreeGrafter"/>
</dbReference>
<dbReference type="EMBL" id="PEZV01000025">
    <property type="protein sequence ID" value="PIT97275.1"/>
    <property type="molecule type" value="Genomic_DNA"/>
</dbReference>
<comment type="caution">
    <text evidence="8">The sequence shown here is derived from an EMBL/GenBank/DDBJ whole genome shotgun (WGS) entry which is preliminary data.</text>
</comment>
<evidence type="ECO:0000256" key="6">
    <source>
        <dbReference type="SAM" id="Phobius"/>
    </source>
</evidence>
<evidence type="ECO:0000256" key="5">
    <source>
        <dbReference type="SAM" id="Coils"/>
    </source>
</evidence>
<evidence type="ECO:0000259" key="7">
    <source>
        <dbReference type="Pfam" id="PF04085"/>
    </source>
</evidence>
<proteinExistence type="inferred from homology"/>
<evidence type="ECO:0000256" key="3">
    <source>
        <dbReference type="ARBA" id="ARBA00022960"/>
    </source>
</evidence>
<dbReference type="PANTHER" id="PTHR34138:SF1">
    <property type="entry name" value="CELL SHAPE-DETERMINING PROTEIN MREC"/>
    <property type="match status" value="1"/>
</dbReference>
<organism evidence="8 9">
    <name type="scientific">Candidatus Berkelbacteria bacterium CG10_big_fil_rev_8_21_14_0_10_41_12</name>
    <dbReference type="NCBI Taxonomy" id="1974513"/>
    <lineage>
        <taxon>Bacteria</taxon>
        <taxon>Candidatus Berkelbacteria</taxon>
    </lineage>
</organism>
<dbReference type="InterPro" id="IPR007221">
    <property type="entry name" value="MreC"/>
</dbReference>
<keyword evidence="6" id="KW-0812">Transmembrane</keyword>
<feature type="transmembrane region" description="Helical" evidence="6">
    <location>
        <begin position="7"/>
        <end position="29"/>
    </location>
</feature>
<evidence type="ECO:0000313" key="9">
    <source>
        <dbReference type="Proteomes" id="UP000228596"/>
    </source>
</evidence>
<feature type="coiled-coil region" evidence="5">
    <location>
        <begin position="59"/>
        <end position="86"/>
    </location>
</feature>
<evidence type="ECO:0000256" key="1">
    <source>
        <dbReference type="ARBA" id="ARBA00009369"/>
    </source>
</evidence>
<dbReference type="Pfam" id="PF04085">
    <property type="entry name" value="MreC"/>
    <property type="match status" value="1"/>
</dbReference>
<dbReference type="AlphaFoldDB" id="A0A2M6WWU4"/>
<sequence length="259" mass="28588">MKKINKLNIFIFIVVIIGFYMIWPVPFWLANKRVILPAINTISNFGRNVFSIFYDFGNVLNLAQKNKDLEKENLQLQAQITGLKEKEATEKLLKRDLAQKPIFLNESDLAFAKVVGRSSTSANFGFLINQGSSDGLKNGYAVLSNGYLVGTLKNINPNESEVLLITNFNSLIPVVFEKTRMTGLLRGGINGLVVEDIPFEGDFQKDEVVLTSGLGETIPAGIPIGKSLSMQNTKGDLFAKISVSSPIVFSKIEIVEVVK</sequence>
<dbReference type="InterPro" id="IPR042175">
    <property type="entry name" value="Cell/Rod_MreC_2"/>
</dbReference>
<dbReference type="Gene3D" id="2.40.10.340">
    <property type="entry name" value="Rod shape-determining protein MreC, domain 1"/>
    <property type="match status" value="1"/>
</dbReference>
<accession>A0A2M6WWU4</accession>
<name>A0A2M6WWU4_9BACT</name>